<dbReference type="RefSeq" id="WP_151666380.1">
    <property type="nucleotide sequence ID" value="NZ_WBVO01000001.1"/>
</dbReference>
<evidence type="ECO:0000256" key="4">
    <source>
        <dbReference type="ARBA" id="ARBA00023008"/>
    </source>
</evidence>
<dbReference type="SUPFAM" id="SSF49503">
    <property type="entry name" value="Cupredoxins"/>
    <property type="match status" value="1"/>
</dbReference>
<organism evidence="8 9">
    <name type="scientific">Phaeocystidibacter luteus</name>
    <dbReference type="NCBI Taxonomy" id="911197"/>
    <lineage>
        <taxon>Bacteria</taxon>
        <taxon>Pseudomonadati</taxon>
        <taxon>Bacteroidota</taxon>
        <taxon>Flavobacteriia</taxon>
        <taxon>Flavobacteriales</taxon>
        <taxon>Phaeocystidibacteraceae</taxon>
        <taxon>Phaeocystidibacter</taxon>
    </lineage>
</organism>
<evidence type="ECO:0000256" key="2">
    <source>
        <dbReference type="ARBA" id="ARBA00022723"/>
    </source>
</evidence>
<dbReference type="PROSITE" id="PS00196">
    <property type="entry name" value="COPPER_BLUE"/>
    <property type="match status" value="1"/>
</dbReference>
<evidence type="ECO:0000256" key="1">
    <source>
        <dbReference type="ARBA" id="ARBA00022448"/>
    </source>
</evidence>
<gene>
    <name evidence="8" type="ORF">F8C67_03375</name>
</gene>
<dbReference type="PANTHER" id="PTHR38439">
    <property type="entry name" value="AURACYANIN-B"/>
    <property type="match status" value="1"/>
</dbReference>
<evidence type="ECO:0000313" key="8">
    <source>
        <dbReference type="EMBL" id="KAB2814802.1"/>
    </source>
</evidence>
<keyword evidence="1" id="KW-0813">Transport</keyword>
<dbReference type="PANTHER" id="PTHR38439:SF2">
    <property type="entry name" value="OUTER MEMBRANE PROTEIN H.8"/>
    <property type="match status" value="1"/>
</dbReference>
<protein>
    <submittedName>
        <fullName evidence="8">Azurin</fullName>
    </submittedName>
</protein>
<accession>A0A6N6RMM8</accession>
<evidence type="ECO:0000259" key="7">
    <source>
        <dbReference type="Pfam" id="PF00127"/>
    </source>
</evidence>
<dbReference type="InterPro" id="IPR050845">
    <property type="entry name" value="Cu-binding_ET"/>
</dbReference>
<dbReference type="EMBL" id="WBVO01000001">
    <property type="protein sequence ID" value="KAB2814802.1"/>
    <property type="molecule type" value="Genomic_DNA"/>
</dbReference>
<evidence type="ECO:0000313" key="9">
    <source>
        <dbReference type="Proteomes" id="UP000468650"/>
    </source>
</evidence>
<dbReference type="InterPro" id="IPR000923">
    <property type="entry name" value="BlueCu_1"/>
</dbReference>
<dbReference type="OrthoDB" id="9814063at2"/>
<dbReference type="InterPro" id="IPR008972">
    <property type="entry name" value="Cupredoxin"/>
</dbReference>
<evidence type="ECO:0000256" key="5">
    <source>
        <dbReference type="SAM" id="MobiDB-lite"/>
    </source>
</evidence>
<keyword evidence="3" id="KW-0249">Electron transport</keyword>
<name>A0A6N6RMM8_9FLAO</name>
<dbReference type="Proteomes" id="UP000468650">
    <property type="component" value="Unassembled WGS sequence"/>
</dbReference>
<dbReference type="AlphaFoldDB" id="A0A6N6RMM8"/>
<dbReference type="GO" id="GO:0009055">
    <property type="term" value="F:electron transfer activity"/>
    <property type="evidence" value="ECO:0007669"/>
    <property type="project" value="InterPro"/>
</dbReference>
<dbReference type="GO" id="GO:0005507">
    <property type="term" value="F:copper ion binding"/>
    <property type="evidence" value="ECO:0007669"/>
    <property type="project" value="InterPro"/>
</dbReference>
<dbReference type="PROSITE" id="PS51257">
    <property type="entry name" value="PROKAR_LIPOPROTEIN"/>
    <property type="match status" value="1"/>
</dbReference>
<dbReference type="Gene3D" id="2.60.40.420">
    <property type="entry name" value="Cupredoxins - blue copper proteins"/>
    <property type="match status" value="1"/>
</dbReference>
<keyword evidence="4" id="KW-0186">Copper</keyword>
<feature type="signal peptide" evidence="6">
    <location>
        <begin position="1"/>
        <end position="18"/>
    </location>
</feature>
<reference evidence="8 9" key="1">
    <citation type="submission" date="2019-09" db="EMBL/GenBank/DDBJ databases">
        <title>Genomes of family Cryomorphaceae.</title>
        <authorList>
            <person name="Bowman J.P."/>
        </authorList>
    </citation>
    <scope>NUCLEOTIDE SEQUENCE [LARGE SCALE GENOMIC DNA]</scope>
    <source>
        <strain evidence="8 9">LMG 25704</strain>
    </source>
</reference>
<feature type="chain" id="PRO_5026681764" evidence="6">
    <location>
        <begin position="19"/>
        <end position="175"/>
    </location>
</feature>
<dbReference type="Pfam" id="PF00127">
    <property type="entry name" value="Copper-bind"/>
    <property type="match status" value="1"/>
</dbReference>
<comment type="caution">
    <text evidence="8">The sequence shown here is derived from an EMBL/GenBank/DDBJ whole genome shotgun (WGS) entry which is preliminary data.</text>
</comment>
<feature type="region of interest" description="Disordered" evidence="5">
    <location>
        <begin position="22"/>
        <end position="48"/>
    </location>
</feature>
<feature type="domain" description="Blue (type 1) copper" evidence="7">
    <location>
        <begin position="54"/>
        <end position="175"/>
    </location>
</feature>
<evidence type="ECO:0000256" key="3">
    <source>
        <dbReference type="ARBA" id="ARBA00022982"/>
    </source>
</evidence>
<evidence type="ECO:0000256" key="6">
    <source>
        <dbReference type="SAM" id="SignalP"/>
    </source>
</evidence>
<keyword evidence="9" id="KW-1185">Reference proteome</keyword>
<sequence length="175" mass="18646">MRRYVISSISILAISALAVSCGGDGDSKETTPPPPPPTEETPDTPAETTSEVLEVTIEGNDQMQFNMDLIEASAGQTVRLTLKNVGELPVEQMGHNWTLFAKGVDANAYASEALNHKDNGYQVPGKESDVIAFTSIIGPGESETIEFKAPSAGIYKFACTFPGHVGIMNGKMIVK</sequence>
<keyword evidence="6" id="KW-0732">Signal</keyword>
<dbReference type="InterPro" id="IPR028871">
    <property type="entry name" value="BlueCu_1_BS"/>
</dbReference>
<proteinExistence type="predicted"/>
<keyword evidence="2" id="KW-0479">Metal-binding</keyword>